<feature type="transmembrane region" description="Helical" evidence="1">
    <location>
        <begin position="58"/>
        <end position="79"/>
    </location>
</feature>
<feature type="transmembrane region" description="Helical" evidence="1">
    <location>
        <begin position="197"/>
        <end position="215"/>
    </location>
</feature>
<organism evidence="2 3">
    <name type="scientific">Mogibacterium timidum</name>
    <dbReference type="NCBI Taxonomy" id="35519"/>
    <lineage>
        <taxon>Bacteria</taxon>
        <taxon>Bacillati</taxon>
        <taxon>Bacillota</taxon>
        <taxon>Clostridia</taxon>
        <taxon>Peptostreptococcales</taxon>
        <taxon>Anaerovoracaceae</taxon>
        <taxon>Mogibacterium</taxon>
    </lineage>
</organism>
<sequence length="230" mass="26268">MNLIIGIAVTVIFYILTADAIKKHPGAFYLGIYIWCGAVVLYFNMGYDKSFPTWFNEYFMNIFSRGIFSTATFMVVMFLGTITKHNKLSRKLMGVRGEISIMGSLIVLSHNVVFGVQYFPMLFTNPKAMPTRQMIASIITLCLLAMLIPLFITSFKSVRRRMSGKTWKNVQRLAYPFFIGIYVHVMVLYSADVRSHLTGIIVYTAIYGSYVVLRLRKAVLKTRKTRMATV</sequence>
<keyword evidence="1" id="KW-0472">Membrane</keyword>
<protein>
    <submittedName>
        <fullName evidence="2">Ferric reductase-like transmembrane domain-containing protein</fullName>
    </submittedName>
</protein>
<evidence type="ECO:0000313" key="2">
    <source>
        <dbReference type="EMBL" id="NWO23662.1"/>
    </source>
</evidence>
<reference evidence="2 3" key="1">
    <citation type="submission" date="2020-06" db="EMBL/GenBank/DDBJ databases">
        <title>Mogibacterium timidum strain W9173 genomic sequence.</title>
        <authorList>
            <person name="Wade W.G."/>
            <person name="Johnston C.D."/>
            <person name="Chen T."/>
            <person name="Dewhirst F.E."/>
        </authorList>
    </citation>
    <scope>NUCLEOTIDE SEQUENCE [LARGE SCALE GENOMIC DNA]</scope>
    <source>
        <strain evidence="2 3">W9173</strain>
    </source>
</reference>
<feature type="transmembrane region" description="Helical" evidence="1">
    <location>
        <begin position="28"/>
        <end position="46"/>
    </location>
</feature>
<comment type="caution">
    <text evidence="2">The sequence shown here is derived from an EMBL/GenBank/DDBJ whole genome shotgun (WGS) entry which is preliminary data.</text>
</comment>
<accession>A0A7Y9B178</accession>
<keyword evidence="3" id="KW-1185">Reference proteome</keyword>
<name>A0A7Y9B178_9FIRM</name>
<dbReference type="Proteomes" id="UP000526307">
    <property type="component" value="Unassembled WGS sequence"/>
</dbReference>
<proteinExistence type="predicted"/>
<feature type="transmembrane region" description="Helical" evidence="1">
    <location>
        <begin position="99"/>
        <end position="119"/>
    </location>
</feature>
<feature type="transmembrane region" description="Helical" evidence="1">
    <location>
        <begin position="173"/>
        <end position="191"/>
    </location>
</feature>
<keyword evidence="1 2" id="KW-0812">Transmembrane</keyword>
<keyword evidence="1" id="KW-1133">Transmembrane helix</keyword>
<gene>
    <name evidence="2" type="ORF">HW270_06250</name>
</gene>
<evidence type="ECO:0000313" key="3">
    <source>
        <dbReference type="Proteomes" id="UP000526307"/>
    </source>
</evidence>
<feature type="transmembrane region" description="Helical" evidence="1">
    <location>
        <begin position="134"/>
        <end position="152"/>
    </location>
</feature>
<dbReference type="RefSeq" id="WP_178978660.1">
    <property type="nucleotide sequence ID" value="NZ_JABXYR010000002.1"/>
</dbReference>
<feature type="transmembrane region" description="Helical" evidence="1">
    <location>
        <begin position="6"/>
        <end position="21"/>
    </location>
</feature>
<evidence type="ECO:0000256" key="1">
    <source>
        <dbReference type="SAM" id="Phobius"/>
    </source>
</evidence>
<dbReference type="EMBL" id="JABXYR010000002">
    <property type="protein sequence ID" value="NWO23662.1"/>
    <property type="molecule type" value="Genomic_DNA"/>
</dbReference>
<dbReference type="AlphaFoldDB" id="A0A7Y9B178"/>